<feature type="domain" description="FLYWCH-type" evidence="4">
    <location>
        <begin position="5"/>
        <end position="50"/>
    </location>
</feature>
<accession>A0AAV7XD45</accession>
<dbReference type="InterPro" id="IPR018289">
    <property type="entry name" value="MULE_transposase_dom"/>
</dbReference>
<evidence type="ECO:0000256" key="2">
    <source>
        <dbReference type="ARBA" id="ARBA00022771"/>
    </source>
</evidence>
<dbReference type="Pfam" id="PF04500">
    <property type="entry name" value="FLYWCH"/>
    <property type="match status" value="1"/>
</dbReference>
<dbReference type="GO" id="GO:0008270">
    <property type="term" value="F:zinc ion binding"/>
    <property type="evidence" value="ECO:0007669"/>
    <property type="project" value="UniProtKB-KW"/>
</dbReference>
<evidence type="ECO:0000313" key="7">
    <source>
        <dbReference type="Proteomes" id="UP001075354"/>
    </source>
</evidence>
<dbReference type="AlphaFoldDB" id="A0AAV7XD45"/>
<keyword evidence="1" id="KW-0479">Metal-binding</keyword>
<evidence type="ECO:0000313" key="6">
    <source>
        <dbReference type="EMBL" id="KAJ1522440.1"/>
    </source>
</evidence>
<dbReference type="Gene3D" id="2.20.25.240">
    <property type="match status" value="1"/>
</dbReference>
<dbReference type="InterPro" id="IPR007588">
    <property type="entry name" value="Znf_FLYWCH"/>
</dbReference>
<keyword evidence="3" id="KW-0862">Zinc</keyword>
<gene>
    <name evidence="6" type="ORF">ONE63_001630</name>
</gene>
<evidence type="ECO:0000259" key="4">
    <source>
        <dbReference type="Pfam" id="PF04500"/>
    </source>
</evidence>
<protein>
    <recommendedName>
        <fullName evidence="8">MULE transposase domain-containing protein</fullName>
    </recommendedName>
</protein>
<organism evidence="6 7">
    <name type="scientific">Megalurothrips usitatus</name>
    <name type="common">bean blossom thrips</name>
    <dbReference type="NCBI Taxonomy" id="439358"/>
    <lineage>
        <taxon>Eukaryota</taxon>
        <taxon>Metazoa</taxon>
        <taxon>Ecdysozoa</taxon>
        <taxon>Arthropoda</taxon>
        <taxon>Hexapoda</taxon>
        <taxon>Insecta</taxon>
        <taxon>Pterygota</taxon>
        <taxon>Neoptera</taxon>
        <taxon>Paraneoptera</taxon>
        <taxon>Thysanoptera</taxon>
        <taxon>Terebrantia</taxon>
        <taxon>Thripoidea</taxon>
        <taxon>Thripidae</taxon>
        <taxon>Megalurothrips</taxon>
    </lineage>
</organism>
<reference evidence="6" key="1">
    <citation type="submission" date="2022-12" db="EMBL/GenBank/DDBJ databases">
        <title>Chromosome-level genome assembly of the bean flower thrips Megalurothrips usitatus.</title>
        <authorList>
            <person name="Ma L."/>
            <person name="Liu Q."/>
            <person name="Li H."/>
            <person name="Cai W."/>
        </authorList>
    </citation>
    <scope>NUCLEOTIDE SEQUENCE</scope>
    <source>
        <strain evidence="6">Cailab_2022a</strain>
    </source>
</reference>
<evidence type="ECO:0000259" key="5">
    <source>
        <dbReference type="Pfam" id="PF10551"/>
    </source>
</evidence>
<evidence type="ECO:0000256" key="1">
    <source>
        <dbReference type="ARBA" id="ARBA00022723"/>
    </source>
</evidence>
<evidence type="ECO:0000256" key="3">
    <source>
        <dbReference type="ARBA" id="ARBA00022833"/>
    </source>
</evidence>
<keyword evidence="2" id="KW-0863">Zinc-finger</keyword>
<comment type="caution">
    <text evidence="6">The sequence shown here is derived from an EMBL/GenBank/DDBJ whole genome shotgun (WGS) entry which is preliminary data.</text>
</comment>
<name>A0AAV7XD45_9NEOP</name>
<feature type="domain" description="MULE transposase" evidence="5">
    <location>
        <begin position="180"/>
        <end position="273"/>
    </location>
</feature>
<dbReference type="Pfam" id="PF10551">
    <property type="entry name" value="MULE"/>
    <property type="match status" value="1"/>
</dbReference>
<dbReference type="EMBL" id="JAPTSV010000011">
    <property type="protein sequence ID" value="KAJ1522440.1"/>
    <property type="molecule type" value="Genomic_DNA"/>
</dbReference>
<evidence type="ECO:0008006" key="8">
    <source>
        <dbReference type="Google" id="ProtNLM"/>
    </source>
</evidence>
<proteinExistence type="predicted"/>
<sequence>MGDGSHAYHVNKETASSIYFKCVMYDKLKCSGRAIYRFGGGFRHTKAHNHPPDPDYVGERHFRENILQHIDGARFVSFEDVLNDFRRNRNYSRRVRCRMTLRRLRGAMYRRRMSSFPETPMTLRELTQRLLDPEYRRKIASTIDGHDNLYSGSCTAQDGSHHILFLSERMKHFLGDVKIIQSDGTFKARPLHPYSSQIFVLVTPWRDAVVPIGWFLMERRTVAAYTAIFSLLKQVCPNFNPELIISDWEYPQQKAWRDAFPNAQLQGCLWHMCRAFIKKAHKLRIFRFKKHFPTLVDYIRKACAITLLPPRYFLVGLGVLRDDARRENLVLAFLLVNFFQYVEDKWILNNNRRQWMRLFKAVHRTNNLCESHNKMLRKAIGAYRPNVWAFIDTLAKLEHNTTLDIEHMRAGGYARRARTWKTVWTDEQLLALSRDLEMDVFRDRNEAVRSFVNQASTVFRNAFHMQLLNEIGRERPNQ</sequence>
<dbReference type="Proteomes" id="UP001075354">
    <property type="component" value="Chromosome 11"/>
</dbReference>
<keyword evidence="7" id="KW-1185">Reference proteome</keyword>